<keyword evidence="2" id="KW-0472">Membrane</keyword>
<dbReference type="InterPro" id="IPR050039">
    <property type="entry name" value="MAB_1171c-like"/>
</dbReference>
<keyword evidence="2" id="KW-1133">Transmembrane helix</keyword>
<evidence type="ECO:0000313" key="5">
    <source>
        <dbReference type="Proteomes" id="UP000431826"/>
    </source>
</evidence>
<dbReference type="OrthoDB" id="3685619at2"/>
<feature type="transmembrane region" description="Helical" evidence="2">
    <location>
        <begin position="6"/>
        <end position="26"/>
    </location>
</feature>
<feature type="compositionally biased region" description="Low complexity" evidence="1">
    <location>
        <begin position="363"/>
        <end position="374"/>
    </location>
</feature>
<evidence type="ECO:0000256" key="1">
    <source>
        <dbReference type="SAM" id="MobiDB-lite"/>
    </source>
</evidence>
<feature type="transmembrane region" description="Helical" evidence="2">
    <location>
        <begin position="221"/>
        <end position="243"/>
    </location>
</feature>
<sequence>MIPGVIAAFNFAHPVCAAASFLALGYKLRDLRQDPGNAALKALCAARLCTALAWVWLTPWLYVRIDHLTGIANLSALLSNGCIVLSALSTQLMLLGWFHDPAEARRRAPWVWAIFCTALMAMIVLFLGCPLRGEHPVDFEVHFARVRHADAYIAVYLATYIINLANIARLTWPPSHALSRPWLRRSLRLTALGSIVVAGYPLGKLLGVAGRWFGTSRLDTAAVLGAPVCAIGGSLVLVIGGTFPGWGQRLLARGRQYQSVRRLYPLWFALYQATPGIALFPRRSSRPPWFVPDLQMRLYRLIIEIRDGQRALRPYVDAAELAAMAREARAAGLDKEDLQVTLEAVAIRLGVREKAHGAPSAQPGTEGSSSPSTTDLVTELAWLERVAHAFAHSSPYERHGPQGAVAVRQRE</sequence>
<accession>A0A640UME7</accession>
<evidence type="ECO:0000259" key="3">
    <source>
        <dbReference type="Pfam" id="PF20182"/>
    </source>
</evidence>
<dbReference type="NCBIfam" id="NF042915">
    <property type="entry name" value="MAB_1171c_fam"/>
    <property type="match status" value="1"/>
</dbReference>
<feature type="transmembrane region" description="Helical" evidence="2">
    <location>
        <begin position="151"/>
        <end position="168"/>
    </location>
</feature>
<keyword evidence="5" id="KW-1185">Reference proteome</keyword>
<dbReference type="RefSeq" id="WP_159743149.1">
    <property type="nucleotide sequence ID" value="NZ_BLIR01000001.1"/>
</dbReference>
<name>A0A640UME7_9ACTN</name>
<reference evidence="4 5" key="1">
    <citation type="submission" date="2019-12" db="EMBL/GenBank/DDBJ databases">
        <title>Whole genome shotgun sequence of Streptomyces tubercidicus NBRC 13090.</title>
        <authorList>
            <person name="Ichikawa N."/>
            <person name="Kimura A."/>
            <person name="Kitahashi Y."/>
            <person name="Komaki H."/>
            <person name="Tamura T."/>
        </authorList>
    </citation>
    <scope>NUCLEOTIDE SEQUENCE [LARGE SCALE GENOMIC DNA]</scope>
    <source>
        <strain evidence="4 5">NBRC 13090</strain>
    </source>
</reference>
<organism evidence="4 5">
    <name type="scientific">Streptomyces tubercidicus</name>
    <dbReference type="NCBI Taxonomy" id="47759"/>
    <lineage>
        <taxon>Bacteria</taxon>
        <taxon>Bacillati</taxon>
        <taxon>Actinomycetota</taxon>
        <taxon>Actinomycetes</taxon>
        <taxon>Kitasatosporales</taxon>
        <taxon>Streptomycetaceae</taxon>
        <taxon>Streptomyces</taxon>
    </lineage>
</organism>
<feature type="region of interest" description="Disordered" evidence="1">
    <location>
        <begin position="355"/>
        <end position="374"/>
    </location>
</feature>
<proteinExistence type="predicted"/>
<gene>
    <name evidence="4" type="ORF">Stube_16400</name>
</gene>
<dbReference type="EMBL" id="BLIR01000001">
    <property type="protein sequence ID" value="GFE36967.1"/>
    <property type="molecule type" value="Genomic_DNA"/>
</dbReference>
<evidence type="ECO:0000313" key="4">
    <source>
        <dbReference type="EMBL" id="GFE36967.1"/>
    </source>
</evidence>
<feature type="transmembrane region" description="Helical" evidence="2">
    <location>
        <begin position="110"/>
        <end position="131"/>
    </location>
</feature>
<dbReference type="Proteomes" id="UP000431826">
    <property type="component" value="Unassembled WGS sequence"/>
</dbReference>
<protein>
    <recommendedName>
        <fullName evidence="3">DUF6545 domain-containing protein</fullName>
    </recommendedName>
</protein>
<keyword evidence="2" id="KW-0812">Transmembrane</keyword>
<evidence type="ECO:0000256" key="2">
    <source>
        <dbReference type="SAM" id="Phobius"/>
    </source>
</evidence>
<feature type="transmembrane region" description="Helical" evidence="2">
    <location>
        <begin position="189"/>
        <end position="209"/>
    </location>
</feature>
<feature type="transmembrane region" description="Helical" evidence="2">
    <location>
        <begin position="38"/>
        <end position="57"/>
    </location>
</feature>
<dbReference type="GeneID" id="96282789"/>
<feature type="transmembrane region" description="Helical" evidence="2">
    <location>
        <begin position="77"/>
        <end position="98"/>
    </location>
</feature>
<dbReference type="Pfam" id="PF20182">
    <property type="entry name" value="DUF6545"/>
    <property type="match status" value="1"/>
</dbReference>
<dbReference type="AlphaFoldDB" id="A0A640UME7"/>
<feature type="domain" description="DUF6545" evidence="3">
    <location>
        <begin position="255"/>
        <end position="391"/>
    </location>
</feature>
<comment type="caution">
    <text evidence="4">The sequence shown here is derived from an EMBL/GenBank/DDBJ whole genome shotgun (WGS) entry which is preliminary data.</text>
</comment>
<dbReference type="InterPro" id="IPR046675">
    <property type="entry name" value="DUF6545"/>
</dbReference>